<evidence type="ECO:0000313" key="2">
    <source>
        <dbReference type="EMBL" id="KAF5452931.1"/>
    </source>
</evidence>
<reference evidence="2" key="2">
    <citation type="submission" date="2020-03" db="EMBL/GenBank/DDBJ databases">
        <title>Walnut 2.0.</title>
        <authorList>
            <person name="Marrano A."/>
            <person name="Britton M."/>
            <person name="Zimin A.V."/>
            <person name="Zaini P.A."/>
            <person name="Workman R."/>
            <person name="Puiu D."/>
            <person name="Bianco L."/>
            <person name="Allen B.J."/>
            <person name="Troggio M."/>
            <person name="Leslie C.A."/>
            <person name="Timp W."/>
            <person name="Dendekar A."/>
            <person name="Salzberg S.L."/>
            <person name="Neale D.B."/>
        </authorList>
    </citation>
    <scope>NUCLEOTIDE SEQUENCE</scope>
    <source>
        <tissue evidence="2">Leaves</tissue>
    </source>
</reference>
<feature type="region of interest" description="Disordered" evidence="1">
    <location>
        <begin position="35"/>
        <end position="54"/>
    </location>
</feature>
<dbReference type="Proteomes" id="UP000619265">
    <property type="component" value="Unassembled WGS sequence"/>
</dbReference>
<reference evidence="2" key="1">
    <citation type="submission" date="2015-10" db="EMBL/GenBank/DDBJ databases">
        <authorList>
            <person name="Martinez-Garcia P.J."/>
            <person name="Crepeau M.W."/>
            <person name="Puiu D."/>
            <person name="Gonzalez-Ibeas D."/>
            <person name="Whalen J."/>
            <person name="Stevens K."/>
            <person name="Paul R."/>
            <person name="Butterfield T."/>
            <person name="Britton M."/>
            <person name="Reagan R."/>
            <person name="Chakraborty S."/>
            <person name="Walawage S.L."/>
            <person name="Vasquez-Gross H.A."/>
            <person name="Cardeno C."/>
            <person name="Famula R."/>
            <person name="Pratt K."/>
            <person name="Kuruganti S."/>
            <person name="Aradhya M.K."/>
            <person name="Leslie C.A."/>
            <person name="Dandekar A.M."/>
            <person name="Salzberg S.L."/>
            <person name="Wegrzyn J.L."/>
            <person name="Langley C.H."/>
            <person name="Neale D.B."/>
        </authorList>
    </citation>
    <scope>NUCLEOTIDE SEQUENCE</scope>
    <source>
        <tissue evidence="2">Leaves</tissue>
    </source>
</reference>
<dbReference type="Gramene" id="Jr12_17030_p1">
    <property type="protein sequence ID" value="cds.Jr12_17030_p1"/>
    <property type="gene ID" value="Jr12_17030"/>
</dbReference>
<dbReference type="AlphaFoldDB" id="A0A833TPZ2"/>
<comment type="caution">
    <text evidence="2">The sequence shown here is derived from an EMBL/GenBank/DDBJ whole genome shotgun (WGS) entry which is preliminary data.</text>
</comment>
<accession>A0A833TPZ2</accession>
<sequence length="140" mass="15546">MSNPRKAPEKSNFVQRCNLLSRYFKEKGSFGDLGLGMGRQLKSKETPPETSPPAATTLDLLKNMENSTDQALRQNGAVAPSNAQPKVFFPQLGCFGPQNSIDIAANRTDLRCVAIWHLCFLSPPTNKSTDLKKSTRRLFF</sequence>
<gene>
    <name evidence="2" type="ORF">F2P56_027883</name>
</gene>
<protein>
    <submittedName>
        <fullName evidence="2">Uncharacterized protein</fullName>
    </submittedName>
</protein>
<organism evidence="2 3">
    <name type="scientific">Juglans regia</name>
    <name type="common">English walnut</name>
    <dbReference type="NCBI Taxonomy" id="51240"/>
    <lineage>
        <taxon>Eukaryota</taxon>
        <taxon>Viridiplantae</taxon>
        <taxon>Streptophyta</taxon>
        <taxon>Embryophyta</taxon>
        <taxon>Tracheophyta</taxon>
        <taxon>Spermatophyta</taxon>
        <taxon>Magnoliopsida</taxon>
        <taxon>eudicotyledons</taxon>
        <taxon>Gunneridae</taxon>
        <taxon>Pentapetalae</taxon>
        <taxon>rosids</taxon>
        <taxon>fabids</taxon>
        <taxon>Fagales</taxon>
        <taxon>Juglandaceae</taxon>
        <taxon>Juglans</taxon>
    </lineage>
</organism>
<evidence type="ECO:0000256" key="1">
    <source>
        <dbReference type="SAM" id="MobiDB-lite"/>
    </source>
</evidence>
<evidence type="ECO:0000313" key="3">
    <source>
        <dbReference type="Proteomes" id="UP000619265"/>
    </source>
</evidence>
<proteinExistence type="predicted"/>
<dbReference type="EMBL" id="LIHL02000012">
    <property type="protein sequence ID" value="KAF5452931.1"/>
    <property type="molecule type" value="Genomic_DNA"/>
</dbReference>
<name>A0A833TPZ2_JUGRE</name>